<sequence length="42" mass="4585">MGRSGFLFVGIRSDMEKVGKNPYKSGWPGRILASAKESSWPG</sequence>
<evidence type="ECO:0000313" key="1">
    <source>
        <dbReference type="EMBL" id="RFT15676.1"/>
    </source>
</evidence>
<dbReference type="AlphaFoldDB" id="A0A3E2BM41"/>
<reference evidence="1 2" key="1">
    <citation type="submission" date="2018-08" db="EMBL/GenBank/DDBJ databases">
        <title>Genome analysis of the thermophilic bacterium of the candidate phylum Aminicenantes from deep subsurface aquifer revealed its physiology and ecological role.</title>
        <authorList>
            <person name="Kadnikov V.V."/>
            <person name="Mardanov A.V."/>
            <person name="Beletsky A.V."/>
            <person name="Karnachuk O.V."/>
            <person name="Ravin N.V."/>
        </authorList>
    </citation>
    <scope>NUCLEOTIDE SEQUENCE [LARGE SCALE GENOMIC DNA]</scope>
    <source>
        <strain evidence="1">BY38</strain>
    </source>
</reference>
<evidence type="ECO:0000313" key="2">
    <source>
        <dbReference type="Proteomes" id="UP000257323"/>
    </source>
</evidence>
<organism evidence="1 2">
    <name type="scientific">Candidatus Saccharicenans subterraneus</name>
    <dbReference type="NCBI Taxonomy" id="2508984"/>
    <lineage>
        <taxon>Bacteria</taxon>
        <taxon>Candidatus Aminicenantota</taxon>
        <taxon>Candidatus Aminicenantia</taxon>
        <taxon>Candidatus Aminicenantales</taxon>
        <taxon>Candidatus Saccharicenantaceae</taxon>
        <taxon>Candidatus Saccharicenans</taxon>
    </lineage>
</organism>
<dbReference type="Proteomes" id="UP000257323">
    <property type="component" value="Unassembled WGS sequence"/>
</dbReference>
<gene>
    <name evidence="1" type="ORF">OP8BY_0051</name>
</gene>
<dbReference type="EMBL" id="QUAH01000007">
    <property type="protein sequence ID" value="RFT15676.1"/>
    <property type="molecule type" value="Genomic_DNA"/>
</dbReference>
<comment type="caution">
    <text evidence="1">The sequence shown here is derived from an EMBL/GenBank/DDBJ whole genome shotgun (WGS) entry which is preliminary data.</text>
</comment>
<name>A0A3E2BM41_9BACT</name>
<proteinExistence type="predicted"/>
<accession>A0A3E2BM41</accession>
<protein>
    <submittedName>
        <fullName evidence="1">Uncharacterized protein</fullName>
    </submittedName>
</protein>